<feature type="transmembrane region" description="Helical" evidence="9">
    <location>
        <begin position="72"/>
        <end position="97"/>
    </location>
</feature>
<evidence type="ECO:0000256" key="8">
    <source>
        <dbReference type="ARBA" id="ARBA00023136"/>
    </source>
</evidence>
<comment type="caution">
    <text evidence="10">The sequence shown here is derived from an EMBL/GenBank/DDBJ whole genome shotgun (WGS) entry which is preliminary data.</text>
</comment>
<dbReference type="InterPro" id="IPR004648">
    <property type="entry name" value="Oligpept_transpt"/>
</dbReference>
<dbReference type="EMBL" id="MCGE01000016">
    <property type="protein sequence ID" value="ORZ13640.1"/>
    <property type="molecule type" value="Genomic_DNA"/>
</dbReference>
<keyword evidence="3" id="KW-0813">Transport</keyword>
<dbReference type="Proteomes" id="UP000193560">
    <property type="component" value="Unassembled WGS sequence"/>
</dbReference>
<feature type="transmembrane region" description="Helical" evidence="9">
    <location>
        <begin position="588"/>
        <end position="617"/>
    </location>
</feature>
<gene>
    <name evidence="10" type="ORF">BCR42DRAFT_355037</name>
</gene>
<evidence type="ECO:0000313" key="10">
    <source>
        <dbReference type="EMBL" id="ORZ13640.1"/>
    </source>
</evidence>
<evidence type="ECO:0000256" key="5">
    <source>
        <dbReference type="ARBA" id="ARBA00022856"/>
    </source>
</evidence>
<feature type="transmembrane region" description="Helical" evidence="9">
    <location>
        <begin position="554"/>
        <end position="576"/>
    </location>
</feature>
<dbReference type="InterPro" id="IPR004813">
    <property type="entry name" value="OPT"/>
</dbReference>
<evidence type="ECO:0000256" key="9">
    <source>
        <dbReference type="SAM" id="Phobius"/>
    </source>
</evidence>
<proteinExistence type="inferred from homology"/>
<evidence type="ECO:0000256" key="2">
    <source>
        <dbReference type="ARBA" id="ARBA00008807"/>
    </source>
</evidence>
<feature type="transmembrane region" description="Helical" evidence="9">
    <location>
        <begin position="30"/>
        <end position="51"/>
    </location>
</feature>
<dbReference type="OrthoDB" id="9986677at2759"/>
<dbReference type="AlphaFoldDB" id="A0A1X2IC19"/>
<feature type="transmembrane region" description="Helical" evidence="9">
    <location>
        <begin position="317"/>
        <end position="337"/>
    </location>
</feature>
<dbReference type="Pfam" id="PF03169">
    <property type="entry name" value="OPT"/>
    <property type="match status" value="1"/>
</dbReference>
<evidence type="ECO:0000256" key="7">
    <source>
        <dbReference type="ARBA" id="ARBA00022989"/>
    </source>
</evidence>
<accession>A0A1X2IC19</accession>
<feature type="transmembrane region" description="Helical" evidence="9">
    <location>
        <begin position="398"/>
        <end position="419"/>
    </location>
</feature>
<dbReference type="GO" id="GO:0016020">
    <property type="term" value="C:membrane"/>
    <property type="evidence" value="ECO:0007669"/>
    <property type="project" value="UniProtKB-SubCell"/>
</dbReference>
<feature type="transmembrane region" description="Helical" evidence="9">
    <location>
        <begin position="629"/>
        <end position="653"/>
    </location>
</feature>
<comment type="subcellular location">
    <subcellularLocation>
        <location evidence="1">Membrane</location>
        <topology evidence="1">Multi-pass membrane protein</topology>
    </subcellularLocation>
</comment>
<evidence type="ECO:0000313" key="11">
    <source>
        <dbReference type="Proteomes" id="UP000193560"/>
    </source>
</evidence>
<dbReference type="GO" id="GO:0035673">
    <property type="term" value="F:oligopeptide transmembrane transporter activity"/>
    <property type="evidence" value="ECO:0007669"/>
    <property type="project" value="InterPro"/>
</dbReference>
<feature type="transmembrane region" description="Helical" evidence="9">
    <location>
        <begin position="159"/>
        <end position="177"/>
    </location>
</feature>
<keyword evidence="4 9" id="KW-0812">Transmembrane</keyword>
<keyword evidence="5" id="KW-0571">Peptide transport</keyword>
<keyword evidence="7 9" id="KW-1133">Transmembrane helix</keyword>
<dbReference type="NCBIfam" id="TIGR00728">
    <property type="entry name" value="OPT_sfam"/>
    <property type="match status" value="1"/>
</dbReference>
<dbReference type="GO" id="GO:0015031">
    <property type="term" value="P:protein transport"/>
    <property type="evidence" value="ECO:0007669"/>
    <property type="project" value="UniProtKB-KW"/>
</dbReference>
<sequence length="684" mass="76962">MVVFTFRSLLVGVILSSISAVVCQLMLFKPIGIPLTTTFMLMVAYVICKAMERYLPTGGWLNPCPFNLKEHTCIYVMVSSANTSAYGTLVLAVQQLYYEHPPGAFGSIVMLLATQLVGYGIAGQLRKTLVYPTKMIWPTSLPTISLLRTLNTGSEDAQWRTRFFFITFAVIFVYELIPQYMFPLIGGISIACFANGQSIWIQRLFGGLSVNEGLGILQLSFDWNYLSFLSPLVYPLYVQMNVYAGIFILYILAPLLYYYDVWNARSFPFLSNSLFAFNETTLESKLYPQHEVLNYDNSINYTKLEEVGPPHFSTVGAVGYVFINFAVTASVTHVILYHGRLIWDTMVSTKKKLVVTTDIHMRLMANYKEIPNWWYHLLFVFGIALNIGVAIFNGSHLPWWGVIAAIFVSLALSLPLNMIEAVTGRGFGLNVFAEMIGGFLFPGQPVANMYFKTLGYNTLAQAGKLANDLKVGHYMKIPPRLVFFNQMLGTVIGCFFNYLINIIIVTNQREVLLDPQTRSSTWNGSAFQAMNSAAISWGAIGPIAMFGPSTQYSIVLWAFLIGFFLPLPCYFLHRIYPKVGFDLVNIPMVLIGLTLVPGAASSYVLVSVFLTVLSQWYMKRYRRDWFVKYNYLLSTALDSGTSLMVFFVAFVLMGGGDGNPHPFPTWFGNRSDLKYKDYCCKDCL</sequence>
<organism evidence="10 11">
    <name type="scientific">Absidia repens</name>
    <dbReference type="NCBI Taxonomy" id="90262"/>
    <lineage>
        <taxon>Eukaryota</taxon>
        <taxon>Fungi</taxon>
        <taxon>Fungi incertae sedis</taxon>
        <taxon>Mucoromycota</taxon>
        <taxon>Mucoromycotina</taxon>
        <taxon>Mucoromycetes</taxon>
        <taxon>Mucorales</taxon>
        <taxon>Cunninghamellaceae</taxon>
        <taxon>Absidia</taxon>
    </lineage>
</organism>
<name>A0A1X2IC19_9FUNG</name>
<comment type="similarity">
    <text evidence="2">Belongs to the oligopeptide OPT transporter family.</text>
</comment>
<evidence type="ECO:0000256" key="1">
    <source>
        <dbReference type="ARBA" id="ARBA00004141"/>
    </source>
</evidence>
<feature type="transmembrane region" description="Helical" evidence="9">
    <location>
        <begin position="213"/>
        <end position="234"/>
    </location>
</feature>
<evidence type="ECO:0000256" key="6">
    <source>
        <dbReference type="ARBA" id="ARBA00022927"/>
    </source>
</evidence>
<feature type="transmembrane region" description="Helical" evidence="9">
    <location>
        <begin position="373"/>
        <end position="392"/>
    </location>
</feature>
<protein>
    <submittedName>
        <fullName evidence="10">OPT family small oligopeptide transporter</fullName>
    </submittedName>
</protein>
<feature type="transmembrane region" description="Helical" evidence="9">
    <location>
        <begin position="241"/>
        <end position="259"/>
    </location>
</feature>
<reference evidence="10 11" key="1">
    <citation type="submission" date="2016-07" db="EMBL/GenBank/DDBJ databases">
        <title>Pervasive Adenine N6-methylation of Active Genes in Fungi.</title>
        <authorList>
            <consortium name="DOE Joint Genome Institute"/>
            <person name="Mondo S.J."/>
            <person name="Dannebaum R.O."/>
            <person name="Kuo R.C."/>
            <person name="Labutti K."/>
            <person name="Haridas S."/>
            <person name="Kuo A."/>
            <person name="Salamov A."/>
            <person name="Ahrendt S.R."/>
            <person name="Lipzen A."/>
            <person name="Sullivan W."/>
            <person name="Andreopoulos W.B."/>
            <person name="Clum A."/>
            <person name="Lindquist E."/>
            <person name="Daum C."/>
            <person name="Ramamoorthy G.K."/>
            <person name="Gryganskyi A."/>
            <person name="Culley D."/>
            <person name="Magnuson J.K."/>
            <person name="James T.Y."/>
            <person name="O'Malley M.A."/>
            <person name="Stajich J.E."/>
            <person name="Spatafora J.W."/>
            <person name="Visel A."/>
            <person name="Grigoriev I.V."/>
        </authorList>
    </citation>
    <scope>NUCLEOTIDE SEQUENCE [LARGE SCALE GENOMIC DNA]</scope>
    <source>
        <strain evidence="10 11">NRRL 1336</strain>
    </source>
</reference>
<keyword evidence="8 9" id="KW-0472">Membrane</keyword>
<evidence type="ECO:0000256" key="3">
    <source>
        <dbReference type="ARBA" id="ARBA00022448"/>
    </source>
</evidence>
<feature type="transmembrane region" description="Helical" evidence="9">
    <location>
        <begin position="482"/>
        <end position="506"/>
    </location>
</feature>
<keyword evidence="6" id="KW-0653">Protein transport</keyword>
<evidence type="ECO:0000256" key="4">
    <source>
        <dbReference type="ARBA" id="ARBA00022692"/>
    </source>
</evidence>
<keyword evidence="11" id="KW-1185">Reference proteome</keyword>
<dbReference type="PANTHER" id="PTHR22601">
    <property type="entry name" value="ISP4 LIKE PROTEIN"/>
    <property type="match status" value="1"/>
</dbReference>
<feature type="transmembrane region" description="Helical" evidence="9">
    <location>
        <begin position="103"/>
        <end position="122"/>
    </location>
</feature>